<gene>
    <name evidence="10" type="primary">murG</name>
    <name evidence="13" type="ORF">Ga0061063_1808</name>
</gene>
<dbReference type="Pfam" id="PF03033">
    <property type="entry name" value="Glyco_transf_28"/>
    <property type="match status" value="1"/>
</dbReference>
<keyword evidence="2 10" id="KW-0132">Cell division</keyword>
<dbReference type="EC" id="2.4.1.227" evidence="10"/>
<dbReference type="PANTHER" id="PTHR21015">
    <property type="entry name" value="UDP-N-ACETYLGLUCOSAMINE--N-ACETYLMURAMYL-(PENTAPEPTIDE) PYROPHOSPHORYL-UNDECAPRENOL N-ACETYLGLUCOSAMINE TRANSFERASE 1"/>
    <property type="match status" value="1"/>
</dbReference>
<feature type="binding site" evidence="10">
    <location>
        <position position="125"/>
    </location>
    <ligand>
        <name>UDP-N-acetyl-alpha-D-glucosamine</name>
        <dbReference type="ChEBI" id="CHEBI:57705"/>
    </ligand>
</feature>
<dbReference type="PANTHER" id="PTHR21015:SF22">
    <property type="entry name" value="GLYCOSYLTRANSFERASE"/>
    <property type="match status" value="1"/>
</dbReference>
<dbReference type="UniPathway" id="UPA00219"/>
<dbReference type="GO" id="GO:0009252">
    <property type="term" value="P:peptidoglycan biosynthetic process"/>
    <property type="evidence" value="ECO:0007669"/>
    <property type="project" value="UniProtKB-UniRule"/>
</dbReference>
<evidence type="ECO:0000256" key="3">
    <source>
        <dbReference type="ARBA" id="ARBA00022676"/>
    </source>
</evidence>
<keyword evidence="7 10" id="KW-0472">Membrane</keyword>
<evidence type="ECO:0000256" key="4">
    <source>
        <dbReference type="ARBA" id="ARBA00022679"/>
    </source>
</evidence>
<dbReference type="SUPFAM" id="SSF53756">
    <property type="entry name" value="UDP-Glycosyltransferase/glycogen phosphorylase"/>
    <property type="match status" value="1"/>
</dbReference>
<feature type="binding site" evidence="10">
    <location>
        <position position="190"/>
    </location>
    <ligand>
        <name>UDP-N-acetyl-alpha-D-glucosamine</name>
        <dbReference type="ChEBI" id="CHEBI:57705"/>
    </ligand>
</feature>
<dbReference type="NCBIfam" id="TIGR01133">
    <property type="entry name" value="murG"/>
    <property type="match status" value="1"/>
</dbReference>
<dbReference type="GO" id="GO:0051991">
    <property type="term" value="F:UDP-N-acetyl-D-glucosamine:N-acetylmuramoyl-L-alanyl-D-glutamyl-meso-2,6-diaminopimelyl-D-alanyl-D-alanine-diphosphoundecaprenol 4-beta-N-acetylglucosaminlytransferase activity"/>
    <property type="evidence" value="ECO:0007669"/>
    <property type="project" value="RHEA"/>
</dbReference>
<evidence type="ECO:0000256" key="6">
    <source>
        <dbReference type="ARBA" id="ARBA00022984"/>
    </source>
</evidence>
<dbReference type="Proteomes" id="UP000243535">
    <property type="component" value="Unassembled WGS sequence"/>
</dbReference>
<evidence type="ECO:0000256" key="2">
    <source>
        <dbReference type="ARBA" id="ARBA00022618"/>
    </source>
</evidence>
<dbReference type="Gene3D" id="3.40.50.2000">
    <property type="entry name" value="Glycogen Phosphorylase B"/>
    <property type="match status" value="2"/>
</dbReference>
<keyword evidence="1 10" id="KW-1003">Cell membrane</keyword>
<evidence type="ECO:0000256" key="7">
    <source>
        <dbReference type="ARBA" id="ARBA00023136"/>
    </source>
</evidence>
<keyword evidence="5 10" id="KW-0133">Cell shape</keyword>
<dbReference type="InterPro" id="IPR006009">
    <property type="entry name" value="GlcNAc_MurG"/>
</dbReference>
<feature type="domain" description="Glycosyltransferase family 28 N-terminal" evidence="11">
    <location>
        <begin position="7"/>
        <end position="142"/>
    </location>
</feature>
<feature type="binding site" evidence="10">
    <location>
        <position position="162"/>
    </location>
    <ligand>
        <name>UDP-N-acetyl-alpha-D-glucosamine</name>
        <dbReference type="ChEBI" id="CHEBI:57705"/>
    </ligand>
</feature>
<keyword evidence="6 10" id="KW-0573">Peptidoglycan synthesis</keyword>
<evidence type="ECO:0000256" key="1">
    <source>
        <dbReference type="ARBA" id="ARBA00022475"/>
    </source>
</evidence>
<dbReference type="GO" id="GO:0005886">
    <property type="term" value="C:plasma membrane"/>
    <property type="evidence" value="ECO:0007669"/>
    <property type="project" value="UniProtKB-SubCell"/>
</dbReference>
<dbReference type="HAMAP" id="MF_00033">
    <property type="entry name" value="MurG"/>
    <property type="match status" value="1"/>
</dbReference>
<feature type="binding site" evidence="10">
    <location>
        <position position="244"/>
    </location>
    <ligand>
        <name>UDP-N-acetyl-alpha-D-glucosamine</name>
        <dbReference type="ChEBI" id="CHEBI:57705"/>
    </ligand>
</feature>
<keyword evidence="3 10" id="KW-0328">Glycosyltransferase</keyword>
<dbReference type="InterPro" id="IPR004276">
    <property type="entry name" value="GlycoTrans_28_N"/>
</dbReference>
<accession>A0A0K6GXW9</accession>
<sequence length="357" mass="37329">MATKTAMIMAGGTGGHIFPGLAVARELTRRGWKVFWLGAEGGMETKLVPQHGLPIETVRIAGVRGNGLRRKLAMPFRVATALMRSGSIIRRHRPDLAIGFGGYTGFPGGVMSRCLGLPLVVHEQNSVAGLTNRLLSRIASRTLYAFPGAFDQTDGLVGNPVRSEIAALPTPETRFAGRSGPLRLLVVGGSLGAKVFNDLVPQALARLPEGTRPLVTHQAGAKQIEVLQANYAAAGVAADCRAFIDDMADAYASADLVICRAGALTVAELAAAGVGSLLVPYPHAVDDHQTGNARYLAAAGAAELVPQGTLSAEGLAETLRTLTRARCLEMAVAARKLGIADAAVRVADVCEALTNER</sequence>
<evidence type="ECO:0000256" key="8">
    <source>
        <dbReference type="ARBA" id="ARBA00023306"/>
    </source>
</evidence>
<proteinExistence type="inferred from homology"/>
<comment type="similarity">
    <text evidence="10">Belongs to the glycosyltransferase 28 family. MurG subfamily.</text>
</comment>
<dbReference type="GO" id="GO:0050511">
    <property type="term" value="F:undecaprenyldiphospho-muramoylpentapeptide beta-N-acetylglucosaminyltransferase activity"/>
    <property type="evidence" value="ECO:0007669"/>
    <property type="project" value="UniProtKB-UniRule"/>
</dbReference>
<dbReference type="Pfam" id="PF04101">
    <property type="entry name" value="Glyco_tran_28_C"/>
    <property type="match status" value="1"/>
</dbReference>
<comment type="subcellular location">
    <subcellularLocation>
        <location evidence="10">Cell membrane</location>
        <topology evidence="10">Peripheral membrane protein</topology>
        <orientation evidence="10">Cytoplasmic side</orientation>
    </subcellularLocation>
</comment>
<keyword evidence="4 10" id="KW-0808">Transferase</keyword>
<dbReference type="STRING" id="375574.GCA_001418035_01600"/>
<feature type="binding site" evidence="10">
    <location>
        <begin position="13"/>
        <end position="15"/>
    </location>
    <ligand>
        <name>UDP-N-acetyl-alpha-D-glucosamine</name>
        <dbReference type="ChEBI" id="CHEBI:57705"/>
    </ligand>
</feature>
<evidence type="ECO:0000256" key="9">
    <source>
        <dbReference type="ARBA" id="ARBA00023316"/>
    </source>
</evidence>
<keyword evidence="14" id="KW-1185">Reference proteome</keyword>
<reference evidence="14" key="1">
    <citation type="submission" date="2015-08" db="EMBL/GenBank/DDBJ databases">
        <authorList>
            <person name="Varghese N."/>
        </authorList>
    </citation>
    <scope>NUCLEOTIDE SEQUENCE [LARGE SCALE GENOMIC DNA]</scope>
    <source>
        <strain evidence="14">DSM 17901</strain>
    </source>
</reference>
<comment type="catalytic activity">
    <reaction evidence="10">
        <text>di-trans,octa-cis-undecaprenyl diphospho-N-acetyl-alpha-D-muramoyl-L-alanyl-D-glutamyl-meso-2,6-diaminopimeloyl-D-alanyl-D-alanine + UDP-N-acetyl-alpha-D-glucosamine = di-trans,octa-cis-undecaprenyl diphospho-[N-acetyl-alpha-D-glucosaminyl-(1-&gt;4)]-N-acetyl-alpha-D-muramoyl-L-alanyl-D-glutamyl-meso-2,6-diaminopimeloyl-D-alanyl-D-alanine + UDP + H(+)</text>
        <dbReference type="Rhea" id="RHEA:31227"/>
        <dbReference type="ChEBI" id="CHEBI:15378"/>
        <dbReference type="ChEBI" id="CHEBI:57705"/>
        <dbReference type="ChEBI" id="CHEBI:58223"/>
        <dbReference type="ChEBI" id="CHEBI:61387"/>
        <dbReference type="ChEBI" id="CHEBI:61388"/>
        <dbReference type="EC" id="2.4.1.227"/>
    </reaction>
</comment>
<keyword evidence="9 10" id="KW-0961">Cell wall biogenesis/degradation</keyword>
<dbReference type="GO" id="GO:0008360">
    <property type="term" value="P:regulation of cell shape"/>
    <property type="evidence" value="ECO:0007669"/>
    <property type="project" value="UniProtKB-KW"/>
</dbReference>
<dbReference type="AlphaFoldDB" id="A0A0K6GXW9"/>
<dbReference type="CDD" id="cd03785">
    <property type="entry name" value="GT28_MurG"/>
    <property type="match status" value="1"/>
</dbReference>
<dbReference type="GO" id="GO:0005975">
    <property type="term" value="P:carbohydrate metabolic process"/>
    <property type="evidence" value="ECO:0007669"/>
    <property type="project" value="InterPro"/>
</dbReference>
<organism evidence="13 14">
    <name type="scientific">Gulbenkiania indica</name>
    <dbReference type="NCBI Taxonomy" id="375574"/>
    <lineage>
        <taxon>Bacteria</taxon>
        <taxon>Pseudomonadati</taxon>
        <taxon>Pseudomonadota</taxon>
        <taxon>Betaproteobacteria</taxon>
        <taxon>Neisseriales</taxon>
        <taxon>Chromobacteriaceae</taxon>
        <taxon>Gulbenkiania</taxon>
    </lineage>
</organism>
<dbReference type="GO" id="GO:0071555">
    <property type="term" value="P:cell wall organization"/>
    <property type="evidence" value="ECO:0007669"/>
    <property type="project" value="UniProtKB-KW"/>
</dbReference>
<evidence type="ECO:0000259" key="11">
    <source>
        <dbReference type="Pfam" id="PF03033"/>
    </source>
</evidence>
<comment type="pathway">
    <text evidence="10">Cell wall biogenesis; peptidoglycan biosynthesis.</text>
</comment>
<dbReference type="GO" id="GO:0051301">
    <property type="term" value="P:cell division"/>
    <property type="evidence" value="ECO:0007669"/>
    <property type="project" value="UniProtKB-KW"/>
</dbReference>
<dbReference type="InterPro" id="IPR007235">
    <property type="entry name" value="Glyco_trans_28_C"/>
</dbReference>
<dbReference type="EMBL" id="CYHA01000003">
    <property type="protein sequence ID" value="CUA83567.1"/>
    <property type="molecule type" value="Genomic_DNA"/>
</dbReference>
<protein>
    <recommendedName>
        <fullName evidence="10">UDP-N-acetylglucosamine--N-acetylmuramyl-(pentapeptide) pyrophosphoryl-undecaprenol N-acetylglucosamine transferase</fullName>
        <ecNumber evidence="10">2.4.1.227</ecNumber>
    </recommendedName>
    <alternativeName>
        <fullName evidence="10">Undecaprenyl-PP-MurNAc-pentapeptide-UDPGlcNAc GlcNAc transferase</fullName>
    </alternativeName>
</protein>
<comment type="function">
    <text evidence="10">Cell wall formation. Catalyzes the transfer of a GlcNAc subunit on undecaprenyl-pyrophosphoryl-MurNAc-pentapeptide (lipid intermediate I) to form undecaprenyl-pyrophosphoryl-MurNAc-(pentapeptide)GlcNAc (lipid intermediate II).</text>
</comment>
<keyword evidence="8 10" id="KW-0131">Cell cycle</keyword>
<name>A0A0K6GXW9_9NEIS</name>
<dbReference type="RefSeq" id="WP_245622708.1">
    <property type="nucleotide sequence ID" value="NZ_CYHA01000003.1"/>
</dbReference>
<evidence type="ECO:0000256" key="10">
    <source>
        <dbReference type="HAMAP-Rule" id="MF_00033"/>
    </source>
</evidence>
<evidence type="ECO:0000256" key="5">
    <source>
        <dbReference type="ARBA" id="ARBA00022960"/>
    </source>
</evidence>
<feature type="binding site" evidence="10">
    <location>
        <position position="289"/>
    </location>
    <ligand>
        <name>UDP-N-acetyl-alpha-D-glucosamine</name>
        <dbReference type="ChEBI" id="CHEBI:57705"/>
    </ligand>
</feature>
<evidence type="ECO:0000313" key="14">
    <source>
        <dbReference type="Proteomes" id="UP000243535"/>
    </source>
</evidence>
<feature type="binding site" evidence="10">
    <location>
        <begin position="263"/>
        <end position="268"/>
    </location>
    <ligand>
        <name>UDP-N-acetyl-alpha-D-glucosamine</name>
        <dbReference type="ChEBI" id="CHEBI:57705"/>
    </ligand>
</feature>
<evidence type="ECO:0000313" key="13">
    <source>
        <dbReference type="EMBL" id="CUA83567.1"/>
    </source>
</evidence>
<feature type="domain" description="Glycosyl transferase family 28 C-terminal" evidence="12">
    <location>
        <begin position="184"/>
        <end position="344"/>
    </location>
</feature>
<evidence type="ECO:0000259" key="12">
    <source>
        <dbReference type="Pfam" id="PF04101"/>
    </source>
</evidence>